<dbReference type="PANTHER" id="PTHR34693:SF3">
    <property type="match status" value="1"/>
</dbReference>
<dbReference type="AlphaFoldDB" id="A0A084AIQ2"/>
<sequence>MSAEVSHGRGGAGNIGHDATEYVDGEVVRTGVEGSHGDGAYSSGRGGAGNIGDVGTPTGERKDKDIVPEAAVRMSQENGDFHTGRGGAGNEHLSAKLEAEKTATTTNPHVSLADKLKARLMGLVKRS</sequence>
<accession>A0A084AIQ2</accession>
<feature type="region of interest" description="Disordered" evidence="1">
    <location>
        <begin position="1"/>
        <end position="63"/>
    </location>
</feature>
<evidence type="ECO:0000313" key="3">
    <source>
        <dbReference type="Proteomes" id="UP000028045"/>
    </source>
</evidence>
<protein>
    <submittedName>
        <fullName evidence="2">Uncharacterized protein</fullName>
    </submittedName>
</protein>
<dbReference type="Pfam" id="PF12223">
    <property type="entry name" value="DUF3602"/>
    <property type="match status" value="1"/>
</dbReference>
<proteinExistence type="predicted"/>
<dbReference type="PANTHER" id="PTHR34693">
    <property type="entry name" value="PROTEIN PAR32"/>
    <property type="match status" value="1"/>
</dbReference>
<dbReference type="OrthoDB" id="2537432at2759"/>
<dbReference type="InterPro" id="IPR053203">
    <property type="entry name" value="Cisplatin_resist-associated"/>
</dbReference>
<dbReference type="Proteomes" id="UP000028045">
    <property type="component" value="Unassembled WGS sequence"/>
</dbReference>
<evidence type="ECO:0000256" key="1">
    <source>
        <dbReference type="SAM" id="MobiDB-lite"/>
    </source>
</evidence>
<organism evidence="2 3">
    <name type="scientific">Stachybotrys chartarum (strain CBS 109288 / IBT 7711)</name>
    <name type="common">Toxic black mold</name>
    <name type="synonym">Stilbospora chartarum</name>
    <dbReference type="NCBI Taxonomy" id="1280523"/>
    <lineage>
        <taxon>Eukaryota</taxon>
        <taxon>Fungi</taxon>
        <taxon>Dikarya</taxon>
        <taxon>Ascomycota</taxon>
        <taxon>Pezizomycotina</taxon>
        <taxon>Sordariomycetes</taxon>
        <taxon>Hypocreomycetidae</taxon>
        <taxon>Hypocreales</taxon>
        <taxon>Stachybotryaceae</taxon>
        <taxon>Stachybotrys</taxon>
    </lineage>
</organism>
<reference evidence="2 3" key="1">
    <citation type="journal article" date="2014" name="BMC Genomics">
        <title>Comparative genome sequencing reveals chemotype-specific gene clusters in the toxigenic black mold Stachybotrys.</title>
        <authorList>
            <person name="Semeiks J."/>
            <person name="Borek D."/>
            <person name="Otwinowski Z."/>
            <person name="Grishin N.V."/>
        </authorList>
    </citation>
    <scope>NUCLEOTIDE SEQUENCE [LARGE SCALE GENOMIC DNA]</scope>
    <source>
        <strain evidence="3">CBS 109288 / IBT 7711</strain>
    </source>
</reference>
<dbReference type="EMBL" id="KL648712">
    <property type="protein sequence ID" value="KEY65181.1"/>
    <property type="molecule type" value="Genomic_DNA"/>
</dbReference>
<dbReference type="InterPro" id="IPR022024">
    <property type="entry name" value="DUF3602"/>
</dbReference>
<gene>
    <name evidence="2" type="ORF">S7711_08289</name>
</gene>
<keyword evidence="3" id="KW-1185">Reference proteome</keyword>
<dbReference type="HOGENOM" id="CLU_115686_0_0_1"/>
<evidence type="ECO:0000313" key="2">
    <source>
        <dbReference type="EMBL" id="KEY65181.1"/>
    </source>
</evidence>
<name>A0A084AIQ2_STACB</name>